<feature type="domain" description="Mab-21-like HhH/H2TH-like" evidence="7">
    <location>
        <begin position="232"/>
        <end position="295"/>
    </location>
</feature>
<evidence type="ECO:0000256" key="5">
    <source>
        <dbReference type="ARBA" id="ARBA00022989"/>
    </source>
</evidence>
<dbReference type="Proteomes" id="UP000550309">
    <property type="component" value="Unassembled WGS sequence"/>
</dbReference>
<feature type="non-terminal residue" evidence="8">
    <location>
        <position position="1"/>
    </location>
</feature>
<dbReference type="EMBL" id="VZRK01000223">
    <property type="protein sequence ID" value="NWU83322.1"/>
    <property type="molecule type" value="Genomic_DNA"/>
</dbReference>
<dbReference type="InterPro" id="IPR026250">
    <property type="entry name" value="ITPRIP-like"/>
</dbReference>
<dbReference type="PANTHER" id="PTHR10656">
    <property type="entry name" value="CELL FATE DETERMINING PROTEIN MAB21-RELATED"/>
    <property type="match status" value="1"/>
</dbReference>
<dbReference type="PRINTS" id="PR02107">
    <property type="entry name" value="INOS145TPRIP"/>
</dbReference>
<evidence type="ECO:0000256" key="6">
    <source>
        <dbReference type="ARBA" id="ARBA00023136"/>
    </source>
</evidence>
<keyword evidence="3" id="KW-0812">Transmembrane</keyword>
<evidence type="ECO:0000313" key="8">
    <source>
        <dbReference type="EMBL" id="NWU83322.1"/>
    </source>
</evidence>
<evidence type="ECO:0000259" key="7">
    <source>
        <dbReference type="Pfam" id="PF20266"/>
    </source>
</evidence>
<comment type="subcellular location">
    <subcellularLocation>
        <location evidence="1">Membrane</location>
        <topology evidence="1">Single-pass type I membrane protein</topology>
    </subcellularLocation>
</comment>
<keyword evidence="6" id="KW-0472">Membrane</keyword>
<dbReference type="Pfam" id="PF20266">
    <property type="entry name" value="Mab-21_C"/>
    <property type="match status" value="1"/>
</dbReference>
<reference evidence="8 9" key="1">
    <citation type="submission" date="2019-09" db="EMBL/GenBank/DDBJ databases">
        <title>Bird 10,000 Genomes (B10K) Project - Family phase.</title>
        <authorList>
            <person name="Zhang G."/>
        </authorList>
    </citation>
    <scope>NUCLEOTIDE SEQUENCE [LARGE SCALE GENOMIC DNA]</scope>
    <source>
        <strain evidence="8">B10K-DU-028-75</strain>
        <tissue evidence="8">Mixed tissue sample</tissue>
    </source>
</reference>
<dbReference type="OrthoDB" id="9034619at2759"/>
<keyword evidence="5" id="KW-1133">Transmembrane helix</keyword>
<evidence type="ECO:0000256" key="1">
    <source>
        <dbReference type="ARBA" id="ARBA00004479"/>
    </source>
</evidence>
<dbReference type="InterPro" id="IPR046906">
    <property type="entry name" value="Mab-21_HhH/H2TH-like"/>
</dbReference>
<organism evidence="8 9">
    <name type="scientific">Onychorhynchus coronatus</name>
    <name type="common">Royal flycatcher</name>
    <dbReference type="NCBI Taxonomy" id="360224"/>
    <lineage>
        <taxon>Eukaryota</taxon>
        <taxon>Metazoa</taxon>
        <taxon>Chordata</taxon>
        <taxon>Craniata</taxon>
        <taxon>Vertebrata</taxon>
        <taxon>Euteleostomi</taxon>
        <taxon>Archelosauria</taxon>
        <taxon>Archosauria</taxon>
        <taxon>Dinosauria</taxon>
        <taxon>Saurischia</taxon>
        <taxon>Theropoda</taxon>
        <taxon>Coelurosauria</taxon>
        <taxon>Aves</taxon>
        <taxon>Neognathae</taxon>
        <taxon>Neoaves</taxon>
        <taxon>Telluraves</taxon>
        <taxon>Australaves</taxon>
        <taxon>Passeriformes</taxon>
        <taxon>Tyrannidae</taxon>
        <taxon>Onychorhynchus</taxon>
    </lineage>
</organism>
<gene>
    <name evidence="8" type="primary">Itpripl1_1</name>
    <name evidence="8" type="ORF">ONYCOR_R11175</name>
</gene>
<proteinExistence type="inferred from homology"/>
<keyword evidence="4" id="KW-0732">Signal</keyword>
<evidence type="ECO:0000256" key="2">
    <source>
        <dbReference type="ARBA" id="ARBA00005554"/>
    </source>
</evidence>
<dbReference type="SMART" id="SM01265">
    <property type="entry name" value="Mab-21"/>
    <property type="match status" value="1"/>
</dbReference>
<protein>
    <submittedName>
        <fullName evidence="8">IPIL1 protein</fullName>
    </submittedName>
</protein>
<name>A0A7K6A049_ONYCO</name>
<dbReference type="GO" id="GO:0016020">
    <property type="term" value="C:membrane"/>
    <property type="evidence" value="ECO:0007669"/>
    <property type="project" value="UniProtKB-SubCell"/>
</dbReference>
<keyword evidence="9" id="KW-1185">Reference proteome</keyword>
<dbReference type="PANTHER" id="PTHR10656:SF40">
    <property type="entry name" value="INOSITOL 1,4,5-TRISPHOSPHATE RECEPTOR-INTERACTING PROTEIN-LIKE 1"/>
    <property type="match status" value="1"/>
</dbReference>
<evidence type="ECO:0000256" key="3">
    <source>
        <dbReference type="ARBA" id="ARBA00022692"/>
    </source>
</evidence>
<accession>A0A7K6A049</accession>
<dbReference type="AlphaFoldDB" id="A0A7K6A049"/>
<comment type="caution">
    <text evidence="8">The sequence shown here is derived from an EMBL/GenBank/DDBJ whole genome shotgun (WGS) entry which is preliminary data.</text>
</comment>
<sequence>MVTGLIDAVTRLYRCCLLKHFYPVLQPAIGVGNAFEGWSPRAEGVVYSVIVPLTAPPGHTFHLELDTTGKMPGKNFCIRVARACTCTGEQRGKKMLCFFHSPEGELKRNEDPSRLWNLCTGSYLDVEKTALLFKLLLEESWSCLPYYLHWRLRMVLSSFRSCKFRLYNDAESFRVEVLFGVQQGDSDIYVISQPTKALFTPSTTWQETYAVAEMKFFRHIARQAPQDSCHLKCLQLLTCALPARTFSTYTLKTVMMHLLNTIPMSQWCRRDFLHRLLDSLDYLRRSLQRKRLDCFVIGNPSIPVEINLPPDFPTVEPPNLFWHLTQDPYAHRKAMKEYFCLQNQ</sequence>
<evidence type="ECO:0000313" key="9">
    <source>
        <dbReference type="Proteomes" id="UP000550309"/>
    </source>
</evidence>
<dbReference type="Gene3D" id="1.10.1410.40">
    <property type="match status" value="1"/>
</dbReference>
<dbReference type="InterPro" id="IPR024810">
    <property type="entry name" value="MAB21L/cGLR"/>
</dbReference>
<comment type="similarity">
    <text evidence="2">Belongs to the ITPRIP family.</text>
</comment>
<evidence type="ECO:0000256" key="4">
    <source>
        <dbReference type="ARBA" id="ARBA00022729"/>
    </source>
</evidence>
<feature type="non-terminal residue" evidence="8">
    <location>
        <position position="344"/>
    </location>
</feature>